<keyword evidence="2" id="KW-1185">Reference proteome</keyword>
<evidence type="ECO:0000313" key="2">
    <source>
        <dbReference type="Proteomes" id="UP000039865"/>
    </source>
</evidence>
<dbReference type="EMBL" id="CCKQ01004466">
    <property type="protein sequence ID" value="CDW75625.1"/>
    <property type="molecule type" value="Genomic_DNA"/>
</dbReference>
<evidence type="ECO:0000313" key="1">
    <source>
        <dbReference type="EMBL" id="CDW75625.1"/>
    </source>
</evidence>
<proteinExistence type="predicted"/>
<protein>
    <submittedName>
        <fullName evidence="1">Uncharacterized protein</fullName>
    </submittedName>
</protein>
<dbReference type="AlphaFoldDB" id="A0A078A0E7"/>
<reference evidence="1 2" key="1">
    <citation type="submission" date="2014-06" db="EMBL/GenBank/DDBJ databases">
        <authorList>
            <person name="Swart Estienne"/>
        </authorList>
    </citation>
    <scope>NUCLEOTIDE SEQUENCE [LARGE SCALE GENOMIC DNA]</scope>
    <source>
        <strain evidence="1 2">130c</strain>
    </source>
</reference>
<accession>A0A078A0E7</accession>
<organism evidence="1 2">
    <name type="scientific">Stylonychia lemnae</name>
    <name type="common">Ciliate</name>
    <dbReference type="NCBI Taxonomy" id="5949"/>
    <lineage>
        <taxon>Eukaryota</taxon>
        <taxon>Sar</taxon>
        <taxon>Alveolata</taxon>
        <taxon>Ciliophora</taxon>
        <taxon>Intramacronucleata</taxon>
        <taxon>Spirotrichea</taxon>
        <taxon>Stichotrichia</taxon>
        <taxon>Sporadotrichida</taxon>
        <taxon>Oxytrichidae</taxon>
        <taxon>Stylonychinae</taxon>
        <taxon>Stylonychia</taxon>
    </lineage>
</organism>
<dbReference type="InParanoid" id="A0A078A0E7"/>
<gene>
    <name evidence="1" type="primary">Contig9995.g10690</name>
    <name evidence="1" type="ORF">STYLEM_4617</name>
</gene>
<sequence length="99" mass="11327">MKCNPYEIVPDILNAVDPYCTELLGLLLQHIQTLLDSPGDLYRQAKPYCDTGQNKVVRLKLLLGQNIKPSEYTWFCSKDNLVMKEYLPLYLILGQGSIH</sequence>
<dbReference type="Proteomes" id="UP000039865">
    <property type="component" value="Unassembled WGS sequence"/>
</dbReference>
<name>A0A078A0E7_STYLE</name>